<protein>
    <recommendedName>
        <fullName evidence="3">Xyloglucan fucosyltransferase/Nodulation protein Z (NodZ)</fullName>
    </recommendedName>
</protein>
<dbReference type="PANTHER" id="PTHR13132:SF29">
    <property type="entry name" value="ALPHA-(1,6)-FUCOSYLTRANSFERASE"/>
    <property type="match status" value="1"/>
</dbReference>
<dbReference type="InterPro" id="IPR008716">
    <property type="entry name" value="NodZ"/>
</dbReference>
<gene>
    <name evidence="1" type="ORF">ARTHRO_40327</name>
</gene>
<dbReference type="Proteomes" id="UP000032946">
    <property type="component" value="Chromosome"/>
</dbReference>
<dbReference type="GO" id="GO:0046921">
    <property type="term" value="F:alpha-(1-&gt;6)-fucosyltransferase activity"/>
    <property type="evidence" value="ECO:0007669"/>
    <property type="project" value="TreeGrafter"/>
</dbReference>
<organism evidence="1 2">
    <name type="scientific">Limnospira indica PCC 8005</name>
    <dbReference type="NCBI Taxonomy" id="376219"/>
    <lineage>
        <taxon>Bacteria</taxon>
        <taxon>Bacillati</taxon>
        <taxon>Cyanobacteriota</taxon>
        <taxon>Cyanophyceae</taxon>
        <taxon>Oscillatoriophycideae</taxon>
        <taxon>Oscillatoriales</taxon>
        <taxon>Sirenicapillariaceae</taxon>
        <taxon>Limnospira</taxon>
    </lineage>
</organism>
<dbReference type="Gene3D" id="3.40.50.11340">
    <property type="match status" value="1"/>
</dbReference>
<evidence type="ECO:0000313" key="2">
    <source>
        <dbReference type="Proteomes" id="UP000032946"/>
    </source>
</evidence>
<sequence>MTNYIVVKGTSGIGNRVFAVATGILYAQLSGRQLVVDWRDGSYSNSGTNLFFRYFDCPVAQSVEVLPATDSIYPTHWQNKLNRSLGSVINESGLSCYKDLSFDVSRLDYTETIIVLSAYTHKIGFMRLLFTGSASRFASMNNLEILQLVLQSNLSLKEDIRLQVEEFKREYFADYMIGVHIRYSDMKVPLSEVESSLASIIRSVKSKHPNYKIFVATDSQEVLSSFKQKFPVIISTNKWFSASGKRLHQNPEECEDLIQNGIEALVDLDLLAACDELLFASRSSFGLLSSMLMDKPQAIRHDIDTQKPLIKRVQLKLKNLAKKLKIGG</sequence>
<dbReference type="AlphaFoldDB" id="A0A9P1KH97"/>
<dbReference type="Pfam" id="PF05830">
    <property type="entry name" value="NodZ"/>
    <property type="match status" value="1"/>
</dbReference>
<dbReference type="PANTHER" id="PTHR13132">
    <property type="entry name" value="ALPHA- 1,6 -FUCOSYLTRANSFERASE"/>
    <property type="match status" value="1"/>
</dbReference>
<evidence type="ECO:0008006" key="3">
    <source>
        <dbReference type="Google" id="ProtNLM"/>
    </source>
</evidence>
<evidence type="ECO:0000313" key="1">
    <source>
        <dbReference type="EMBL" id="CDM95921.1"/>
    </source>
</evidence>
<accession>A0A9P1KH97</accession>
<reference evidence="1 2" key="1">
    <citation type="submission" date="2014-02" db="EMBL/GenBank/DDBJ databases">
        <authorList>
            <person name="Genoscope - CEA"/>
        </authorList>
    </citation>
    <scope>NUCLEOTIDE SEQUENCE [LARGE SCALE GENOMIC DNA]</scope>
    <source>
        <strain evidence="1 2">PCC 8005</strain>
    </source>
</reference>
<dbReference type="EMBL" id="FO818640">
    <property type="protein sequence ID" value="CDM95921.1"/>
    <property type="molecule type" value="Genomic_DNA"/>
</dbReference>
<dbReference type="RefSeq" id="WP_008048851.1">
    <property type="nucleotide sequence ID" value="NZ_FO818640.1"/>
</dbReference>
<proteinExistence type="predicted"/>
<dbReference type="GO" id="GO:0006487">
    <property type="term" value="P:protein N-linked glycosylation"/>
    <property type="evidence" value="ECO:0007669"/>
    <property type="project" value="TreeGrafter"/>
</dbReference>
<dbReference type="Gene3D" id="3.40.50.11350">
    <property type="match status" value="1"/>
</dbReference>
<keyword evidence="2" id="KW-1185">Reference proteome</keyword>
<name>A0A9P1KH97_9CYAN</name>
<dbReference type="GO" id="GO:0009312">
    <property type="term" value="P:oligosaccharide biosynthetic process"/>
    <property type="evidence" value="ECO:0007669"/>
    <property type="project" value="InterPro"/>
</dbReference>